<evidence type="ECO:0000256" key="7">
    <source>
        <dbReference type="SAM" id="Phobius"/>
    </source>
</evidence>
<sequence>VSIIILTPLFMPMLMQYGIDPVHFGIFFIICLSIGTMTPPLGTIMFVTCAVTGLKVEEFVKESWPFLVILIIAALLMAFVPSISMFLPNLLF</sequence>
<keyword evidence="4 7" id="KW-0812">Transmembrane</keyword>
<dbReference type="STRING" id="1131731.BAZO_11560"/>
<evidence type="ECO:0000259" key="8">
    <source>
        <dbReference type="Pfam" id="PF06808"/>
    </source>
</evidence>
<dbReference type="AlphaFoldDB" id="K6D0F1"/>
<keyword evidence="2" id="KW-1003">Cell membrane</keyword>
<keyword evidence="10" id="KW-1185">Reference proteome</keyword>
<proteinExistence type="predicted"/>
<feature type="transmembrane region" description="Helical" evidence="7">
    <location>
        <begin position="22"/>
        <end position="54"/>
    </location>
</feature>
<keyword evidence="6 7" id="KW-0472">Membrane</keyword>
<gene>
    <name evidence="9" type="ORF">BAZO_11560</name>
</gene>
<keyword evidence="3" id="KW-0997">Cell inner membrane</keyword>
<reference evidence="9 10" key="1">
    <citation type="journal article" date="2012" name="Front. Microbiol.">
        <title>Redundancy and modularity in membrane-associated dissimilatory nitrate reduction in Bacillus.</title>
        <authorList>
            <person name="Heylen K."/>
            <person name="Keltjens J."/>
        </authorList>
    </citation>
    <scope>NUCLEOTIDE SEQUENCE [LARGE SCALE GENOMIC DNA]</scope>
    <source>
        <strain evidence="9 10">LMG 9581</strain>
    </source>
</reference>
<keyword evidence="5 7" id="KW-1133">Transmembrane helix</keyword>
<evidence type="ECO:0000313" key="10">
    <source>
        <dbReference type="Proteomes" id="UP000006315"/>
    </source>
</evidence>
<dbReference type="PANTHER" id="PTHR33362:SF4">
    <property type="entry name" value="2,3-DIKETO-L-GULONATE TRAP TRANSPORTER LARGE PERMEASE PROTEIN YIAN"/>
    <property type="match status" value="1"/>
</dbReference>
<dbReference type="GO" id="GO:0005886">
    <property type="term" value="C:plasma membrane"/>
    <property type="evidence" value="ECO:0007669"/>
    <property type="project" value="UniProtKB-SubCell"/>
</dbReference>
<dbReference type="Pfam" id="PF06808">
    <property type="entry name" value="DctM"/>
    <property type="match status" value="1"/>
</dbReference>
<evidence type="ECO:0000256" key="2">
    <source>
        <dbReference type="ARBA" id="ARBA00022475"/>
    </source>
</evidence>
<comment type="subcellular location">
    <subcellularLocation>
        <location evidence="1">Cell inner membrane</location>
        <topology evidence="1">Multi-pass membrane protein</topology>
    </subcellularLocation>
</comment>
<accession>K6D0F1</accession>
<feature type="domain" description="TRAP C4-dicarboxylate transport system permease DctM subunit" evidence="8">
    <location>
        <begin position="3"/>
        <end position="83"/>
    </location>
</feature>
<comment type="caution">
    <text evidence="9">The sequence shown here is derived from an EMBL/GenBank/DDBJ whole genome shotgun (WGS) entry which is preliminary data.</text>
</comment>
<dbReference type="InterPro" id="IPR004681">
    <property type="entry name" value="TRAP_DctM"/>
</dbReference>
<evidence type="ECO:0000256" key="4">
    <source>
        <dbReference type="ARBA" id="ARBA00022692"/>
    </source>
</evidence>
<evidence type="ECO:0000313" key="9">
    <source>
        <dbReference type="EMBL" id="EKN65952.1"/>
    </source>
</evidence>
<name>K6D0F1_SCHAZ</name>
<dbReference type="PATRIC" id="fig|1131731.3.peg.2382"/>
<dbReference type="RefSeq" id="WP_003331659.1">
    <property type="nucleotide sequence ID" value="NZ_AJLR01000095.1"/>
</dbReference>
<feature type="transmembrane region" description="Helical" evidence="7">
    <location>
        <begin position="66"/>
        <end position="87"/>
    </location>
</feature>
<dbReference type="PANTHER" id="PTHR33362">
    <property type="entry name" value="SIALIC ACID TRAP TRANSPORTER PERMEASE PROTEIN SIAT-RELATED"/>
    <property type="match status" value="1"/>
</dbReference>
<dbReference type="EMBL" id="AJLR01000095">
    <property type="protein sequence ID" value="EKN65952.1"/>
    <property type="molecule type" value="Genomic_DNA"/>
</dbReference>
<evidence type="ECO:0000256" key="3">
    <source>
        <dbReference type="ARBA" id="ARBA00022519"/>
    </source>
</evidence>
<evidence type="ECO:0000256" key="1">
    <source>
        <dbReference type="ARBA" id="ARBA00004429"/>
    </source>
</evidence>
<dbReference type="Proteomes" id="UP000006315">
    <property type="component" value="Unassembled WGS sequence"/>
</dbReference>
<dbReference type="InterPro" id="IPR010656">
    <property type="entry name" value="DctM"/>
</dbReference>
<evidence type="ECO:0000256" key="5">
    <source>
        <dbReference type="ARBA" id="ARBA00022989"/>
    </source>
</evidence>
<evidence type="ECO:0000256" key="6">
    <source>
        <dbReference type="ARBA" id="ARBA00023136"/>
    </source>
</evidence>
<protein>
    <submittedName>
        <fullName evidence="9">C4-dicarboxylate transport system permease large protein</fullName>
    </submittedName>
</protein>
<feature type="non-terminal residue" evidence="9">
    <location>
        <position position="1"/>
    </location>
</feature>
<organism evidence="9 10">
    <name type="scientific">Schinkia azotoformans LMG 9581</name>
    <dbReference type="NCBI Taxonomy" id="1131731"/>
    <lineage>
        <taxon>Bacteria</taxon>
        <taxon>Bacillati</taxon>
        <taxon>Bacillota</taxon>
        <taxon>Bacilli</taxon>
        <taxon>Bacillales</taxon>
        <taxon>Bacillaceae</taxon>
        <taxon>Calidifontibacillus/Schinkia group</taxon>
        <taxon>Schinkia</taxon>
    </lineage>
</organism>
<dbReference type="GO" id="GO:0022857">
    <property type="term" value="F:transmembrane transporter activity"/>
    <property type="evidence" value="ECO:0007669"/>
    <property type="project" value="TreeGrafter"/>
</dbReference>